<dbReference type="RefSeq" id="WP_156859164.1">
    <property type="nucleotide sequence ID" value="NZ_WOWR01000018.1"/>
</dbReference>
<evidence type="ECO:0000313" key="2">
    <source>
        <dbReference type="EMBL" id="KAF0254037.1"/>
    </source>
</evidence>
<protein>
    <submittedName>
        <fullName evidence="2">Uncharacterized protein</fullName>
    </submittedName>
</protein>
<feature type="transmembrane region" description="Helical" evidence="1">
    <location>
        <begin position="7"/>
        <end position="28"/>
    </location>
</feature>
<keyword evidence="1" id="KW-0812">Transmembrane</keyword>
<keyword evidence="1" id="KW-0472">Membrane</keyword>
<reference evidence="2 3" key="1">
    <citation type="submission" date="2019-12" db="EMBL/GenBank/DDBJ databases">
        <authorList>
            <person name="Woiski C."/>
        </authorList>
    </citation>
    <scope>NUCLEOTIDE SEQUENCE [LARGE SCALE GENOMIC DNA]</scope>
    <source>
        <strain evidence="2 3">BOE100</strain>
    </source>
</reference>
<proteinExistence type="predicted"/>
<keyword evidence="1" id="KW-1133">Transmembrane helix</keyword>
<dbReference type="EMBL" id="WOWR01000018">
    <property type="protein sequence ID" value="KAF0254037.1"/>
    <property type="molecule type" value="Genomic_DNA"/>
</dbReference>
<evidence type="ECO:0000256" key="1">
    <source>
        <dbReference type="SAM" id="Phobius"/>
    </source>
</evidence>
<evidence type="ECO:0000313" key="3">
    <source>
        <dbReference type="Proteomes" id="UP000442695"/>
    </source>
</evidence>
<dbReference type="AlphaFoldDB" id="A0A7V8EG59"/>
<gene>
    <name evidence="2" type="ORF">GN299_15320</name>
</gene>
<organism evidence="2 3">
    <name type="scientific">Pseudomonas putida</name>
    <name type="common">Arthrobacter siderocapsulatus</name>
    <dbReference type="NCBI Taxonomy" id="303"/>
    <lineage>
        <taxon>Bacteria</taxon>
        <taxon>Pseudomonadati</taxon>
        <taxon>Pseudomonadota</taxon>
        <taxon>Gammaproteobacteria</taxon>
        <taxon>Pseudomonadales</taxon>
        <taxon>Pseudomonadaceae</taxon>
        <taxon>Pseudomonas</taxon>
    </lineage>
</organism>
<comment type="caution">
    <text evidence="2">The sequence shown here is derived from an EMBL/GenBank/DDBJ whole genome shotgun (WGS) entry which is preliminary data.</text>
</comment>
<accession>A0A7V8EG59</accession>
<dbReference type="Proteomes" id="UP000442695">
    <property type="component" value="Unassembled WGS sequence"/>
</dbReference>
<sequence length="158" mass="17139">MGKKHKIIAWGIGAISVGIMSWIVVAGITGNAVASRVMAVAFKSQPTVTSWESWSTVDDFRKGLPALLSGSDSSPERFNVEALARKLYTLRVNGFPICSADEVSAQQYIYLSDIAHKLERFDHATAQLNALLDKPNGITDCQFRILDGATTIPGVTKK</sequence>
<name>A0A7V8EG59_PSEPU</name>